<comment type="subcellular location">
    <subcellularLocation>
        <location evidence="8">Cytoplasm</location>
    </subcellularLocation>
</comment>
<evidence type="ECO:0000313" key="15">
    <source>
        <dbReference type="Proteomes" id="UP000185093"/>
    </source>
</evidence>
<feature type="binding site" evidence="8">
    <location>
        <position position="151"/>
    </location>
    <ligand>
        <name>ATP</name>
        <dbReference type="ChEBI" id="CHEBI:30616"/>
    </ligand>
</feature>
<dbReference type="PRINTS" id="PR00051">
    <property type="entry name" value="DNAA"/>
</dbReference>
<keyword evidence="3 8" id="KW-0235">DNA replication</keyword>
<dbReference type="SMART" id="SM00382">
    <property type="entry name" value="AAA"/>
    <property type="match status" value="1"/>
</dbReference>
<evidence type="ECO:0000256" key="1">
    <source>
        <dbReference type="ARBA" id="ARBA00006583"/>
    </source>
</evidence>
<feature type="region of interest" description="Domain IV, binds dsDNA" evidence="8">
    <location>
        <begin position="322"/>
        <end position="445"/>
    </location>
</feature>
<dbReference type="InterPro" id="IPR020591">
    <property type="entry name" value="Chromosome_initiator_DnaA-like"/>
</dbReference>
<evidence type="ECO:0000256" key="7">
    <source>
        <dbReference type="ARBA" id="ARBA00023125"/>
    </source>
</evidence>
<evidence type="ECO:0000256" key="9">
    <source>
        <dbReference type="NCBIfam" id="TIGR00362"/>
    </source>
</evidence>
<name>A0ABY1JDC4_9BACT</name>
<feature type="domain" description="AAA+ ATPase" evidence="12">
    <location>
        <begin position="138"/>
        <end position="266"/>
    </location>
</feature>
<feature type="domain" description="Chromosomal replication initiator DnaA C-terminal" evidence="13">
    <location>
        <begin position="350"/>
        <end position="419"/>
    </location>
</feature>
<dbReference type="CDD" id="cd00009">
    <property type="entry name" value="AAA"/>
    <property type="match status" value="1"/>
</dbReference>
<dbReference type="InterPro" id="IPR013317">
    <property type="entry name" value="DnaA_dom"/>
</dbReference>
<dbReference type="Proteomes" id="UP000185093">
    <property type="component" value="Unassembled WGS sequence"/>
</dbReference>
<dbReference type="SMART" id="SM00760">
    <property type="entry name" value="Bac_DnaA_C"/>
    <property type="match status" value="1"/>
</dbReference>
<comment type="caution">
    <text evidence="14">The sequence shown here is derived from an EMBL/GenBank/DDBJ whole genome shotgun (WGS) entry which is preliminary data.</text>
</comment>
<dbReference type="Pfam" id="PF08299">
    <property type="entry name" value="Bac_DnaA_C"/>
    <property type="match status" value="1"/>
</dbReference>
<keyword evidence="4 8" id="KW-0547">Nucleotide-binding</keyword>
<dbReference type="SUPFAM" id="SSF52540">
    <property type="entry name" value="P-loop containing nucleoside triphosphate hydrolases"/>
    <property type="match status" value="1"/>
</dbReference>
<keyword evidence="2 8" id="KW-0963">Cytoplasm</keyword>
<organism evidence="14 15">
    <name type="scientific">Acetomicrobium flavidum</name>
    <dbReference type="NCBI Taxonomy" id="49896"/>
    <lineage>
        <taxon>Bacteria</taxon>
        <taxon>Thermotogati</taxon>
        <taxon>Synergistota</taxon>
        <taxon>Synergistia</taxon>
        <taxon>Synergistales</taxon>
        <taxon>Acetomicrobiaceae</taxon>
        <taxon>Acetomicrobium</taxon>
    </lineage>
</organism>
<dbReference type="NCBIfam" id="TIGR00362">
    <property type="entry name" value="DnaA"/>
    <property type="match status" value="1"/>
</dbReference>
<feature type="binding site" evidence="8">
    <location>
        <position position="153"/>
    </location>
    <ligand>
        <name>ATP</name>
        <dbReference type="ChEBI" id="CHEBI:30616"/>
    </ligand>
</feature>
<dbReference type="HAMAP" id="MF_00377">
    <property type="entry name" value="DnaA_bact"/>
    <property type="match status" value="1"/>
</dbReference>
<evidence type="ECO:0000256" key="6">
    <source>
        <dbReference type="ARBA" id="ARBA00023121"/>
    </source>
</evidence>
<dbReference type="SUPFAM" id="SSF48295">
    <property type="entry name" value="TrpR-like"/>
    <property type="match status" value="1"/>
</dbReference>
<gene>
    <name evidence="8" type="primary">dnaA</name>
    <name evidence="14" type="ORF">SAMN05444368_1115</name>
</gene>
<dbReference type="PANTHER" id="PTHR30050">
    <property type="entry name" value="CHROMOSOMAL REPLICATION INITIATOR PROTEIN DNAA"/>
    <property type="match status" value="1"/>
</dbReference>
<keyword evidence="6 8" id="KW-0446">Lipid-binding</keyword>
<dbReference type="InterPro" id="IPR013159">
    <property type="entry name" value="DnaA_C"/>
</dbReference>
<sequence>MNDKLNEMWKEVLSMAREKLPQGATEIWLKTCLPISLEGGILTLDVPNVFVKEQIQSRFLGGLRELVTGRGLAREVELVVGTEMRDGEQKRAETAARQAPPPPDGLNPNYYFDTFVVGKSNRLAHAASLAVAESPGVAYNPLFIWGGVGLGKTHLMHAIGHYILEHLPGARVVYASSEKFTNELISAIQNNKTQEFKAKFRNVDILLIDDIQFLANKESTQEEFFHTFNSLHNAKRQIVLSSDRPPKEIQSIEQRLVSRFEWGLVTDIQPPDLETRIAILQKKAEFKGYTIPEDVVYFLAQNIPSNIRELEGALNRIIACSQLNMEPITIENAAEWLKDIIKMQKVGPVSIEMIQDIVASHFGFDVEDLKSSKRTADLALARQVAMYLARELTESSLQQIGMAFNKKDHTTVLHACRKIEEMLKEDVKMKKIVDNLADNVRSSRE</sequence>
<dbReference type="InterPro" id="IPR018312">
    <property type="entry name" value="Chromosome_initiator_DnaA_CS"/>
</dbReference>
<dbReference type="InterPro" id="IPR001957">
    <property type="entry name" value="Chromosome_initiator_DnaA"/>
</dbReference>
<evidence type="ECO:0000256" key="8">
    <source>
        <dbReference type="HAMAP-Rule" id="MF_00377"/>
    </source>
</evidence>
<accession>A0ABY1JDC4</accession>
<dbReference type="Pfam" id="PF00308">
    <property type="entry name" value="Bac_DnaA"/>
    <property type="match status" value="1"/>
</dbReference>
<evidence type="ECO:0000256" key="11">
    <source>
        <dbReference type="RuleBase" id="RU004227"/>
    </source>
</evidence>
<dbReference type="CDD" id="cd06571">
    <property type="entry name" value="Bac_DnaA_C"/>
    <property type="match status" value="1"/>
</dbReference>
<comment type="domain">
    <text evidence="8">Domain I is involved in oligomerization and binding regulators, domain II is flexibile and of varying length in different bacteria, domain III forms the AAA+ region, while domain IV binds dsDNA.</text>
</comment>
<evidence type="ECO:0000256" key="3">
    <source>
        <dbReference type="ARBA" id="ARBA00022705"/>
    </source>
</evidence>
<dbReference type="RefSeq" id="WP_143228341.1">
    <property type="nucleotide sequence ID" value="NZ_DAONLC010000014.1"/>
</dbReference>
<evidence type="ECO:0000259" key="13">
    <source>
        <dbReference type="SMART" id="SM00760"/>
    </source>
</evidence>
<comment type="subunit">
    <text evidence="8">Oligomerizes as a right-handed, spiral filament on DNA at oriC.</text>
</comment>
<dbReference type="EMBL" id="FSQZ01000001">
    <property type="protein sequence ID" value="SIN67935.1"/>
    <property type="molecule type" value="Genomic_DNA"/>
</dbReference>
<feature type="binding site" evidence="8">
    <location>
        <position position="149"/>
    </location>
    <ligand>
        <name>ATP</name>
        <dbReference type="ChEBI" id="CHEBI:30616"/>
    </ligand>
</feature>
<reference evidence="14 15" key="1">
    <citation type="submission" date="2016-11" db="EMBL/GenBank/DDBJ databases">
        <authorList>
            <person name="Varghese N."/>
            <person name="Submissions S."/>
        </authorList>
    </citation>
    <scope>NUCLEOTIDE SEQUENCE [LARGE SCALE GENOMIC DNA]</scope>
    <source>
        <strain evidence="14 15">DSM 20664</strain>
    </source>
</reference>
<evidence type="ECO:0000256" key="5">
    <source>
        <dbReference type="ARBA" id="ARBA00022840"/>
    </source>
</evidence>
<dbReference type="Gene3D" id="1.10.1750.10">
    <property type="match status" value="1"/>
</dbReference>
<dbReference type="PANTHER" id="PTHR30050:SF2">
    <property type="entry name" value="CHROMOSOMAL REPLICATION INITIATOR PROTEIN DNAA"/>
    <property type="match status" value="1"/>
</dbReference>
<dbReference type="Gene3D" id="3.30.300.180">
    <property type="match status" value="1"/>
</dbReference>
<feature type="binding site" evidence="8">
    <location>
        <position position="152"/>
    </location>
    <ligand>
        <name>ATP</name>
        <dbReference type="ChEBI" id="CHEBI:30616"/>
    </ligand>
</feature>
<proteinExistence type="inferred from homology"/>
<dbReference type="Gene3D" id="1.10.8.60">
    <property type="match status" value="1"/>
</dbReference>
<feature type="region of interest" description="Domain III, AAA+ region" evidence="8">
    <location>
        <begin position="105"/>
        <end position="321"/>
    </location>
</feature>
<dbReference type="Gene3D" id="3.40.50.300">
    <property type="entry name" value="P-loop containing nucleotide triphosphate hydrolases"/>
    <property type="match status" value="1"/>
</dbReference>
<evidence type="ECO:0000256" key="10">
    <source>
        <dbReference type="RuleBase" id="RU000577"/>
    </source>
</evidence>
<keyword evidence="5 8" id="KW-0067">ATP-binding</keyword>
<feature type="region of interest" description="Domain I, interacts with DnaA modulators" evidence="8">
    <location>
        <begin position="1"/>
        <end position="93"/>
    </location>
</feature>
<dbReference type="InterPro" id="IPR003593">
    <property type="entry name" value="AAA+_ATPase"/>
</dbReference>
<evidence type="ECO:0000256" key="2">
    <source>
        <dbReference type="ARBA" id="ARBA00022490"/>
    </source>
</evidence>
<evidence type="ECO:0000313" key="14">
    <source>
        <dbReference type="EMBL" id="SIN67935.1"/>
    </source>
</evidence>
<keyword evidence="7 8" id="KW-0238">DNA-binding</keyword>
<dbReference type="PROSITE" id="PS01008">
    <property type="entry name" value="DNAA"/>
    <property type="match status" value="1"/>
</dbReference>
<dbReference type="InterPro" id="IPR010921">
    <property type="entry name" value="Trp_repressor/repl_initiator"/>
</dbReference>
<comment type="caution">
    <text evidence="8">Lacks conserved residue(s) required for the propagation of feature annotation.</text>
</comment>
<dbReference type="Pfam" id="PF11638">
    <property type="entry name" value="DnaA_N"/>
    <property type="match status" value="1"/>
</dbReference>
<keyword evidence="15" id="KW-1185">Reference proteome</keyword>
<comment type="similarity">
    <text evidence="1 8 11">Belongs to the DnaA family.</text>
</comment>
<dbReference type="InterPro" id="IPR038454">
    <property type="entry name" value="DnaA_N_sf"/>
</dbReference>
<comment type="function">
    <text evidence="8 10">Plays an essential role in the initiation and regulation of chromosomal replication. ATP-DnaA binds to the origin of replication (oriC) to initiate formation of the DNA replication initiation complex once per cell cycle. Binds the DnaA box (a 9 base pair repeat at the origin) and separates the double-stranded (ds)DNA. Forms a right-handed helical filament on oriC DNA; dsDNA binds to the exterior of the filament while single-stranded (ss)DNA is stabiized in the filament's interior. The ATP-DnaA-oriC complex binds and stabilizes one strand of the AT-rich DNA unwinding element (DUE), permitting loading of DNA polymerase. After initiation quickly degrades to an ADP-DnaA complex that is not apt for DNA replication. Binds acidic phospholipids.</text>
</comment>
<evidence type="ECO:0000259" key="12">
    <source>
        <dbReference type="SMART" id="SM00382"/>
    </source>
</evidence>
<evidence type="ECO:0000256" key="4">
    <source>
        <dbReference type="ARBA" id="ARBA00022741"/>
    </source>
</evidence>
<dbReference type="InterPro" id="IPR024633">
    <property type="entry name" value="DnaA_N_dom"/>
</dbReference>
<protein>
    <recommendedName>
        <fullName evidence="8 9">Chromosomal replication initiator protein DnaA</fullName>
    </recommendedName>
</protein>
<dbReference type="InterPro" id="IPR027417">
    <property type="entry name" value="P-loop_NTPase"/>
</dbReference>